<reference evidence="1 2" key="1">
    <citation type="submission" date="2014-09" db="EMBL/GenBank/DDBJ databases">
        <title>Vibrio maritimus JCM 19240. (C210) whole genome shotgun sequence.</title>
        <authorList>
            <person name="Sawabe T."/>
            <person name="Meirelles P."/>
            <person name="Nakanishi M."/>
            <person name="Sayaka M."/>
            <person name="Hattori M."/>
            <person name="Ohkuma M."/>
        </authorList>
    </citation>
    <scope>NUCLEOTIDE SEQUENCE [LARGE SCALE GENOMIC DNA]</scope>
    <source>
        <strain evidence="1 2">JCM 19240</strain>
    </source>
</reference>
<gene>
    <name evidence="1" type="ORF">JCM19240_2350</name>
</gene>
<evidence type="ECO:0000313" key="1">
    <source>
        <dbReference type="EMBL" id="GAL33654.1"/>
    </source>
</evidence>
<keyword evidence="2" id="KW-1185">Reference proteome</keyword>
<dbReference type="AlphaFoldDB" id="A0A090T4H2"/>
<dbReference type="EMBL" id="BBMT01000003">
    <property type="protein sequence ID" value="GAL33654.1"/>
    <property type="molecule type" value="Genomic_DNA"/>
</dbReference>
<name>A0A090T4H2_9VIBR</name>
<organism evidence="1 2">
    <name type="scientific">Vibrio maritimus</name>
    <dbReference type="NCBI Taxonomy" id="990268"/>
    <lineage>
        <taxon>Bacteria</taxon>
        <taxon>Pseudomonadati</taxon>
        <taxon>Pseudomonadota</taxon>
        <taxon>Gammaproteobacteria</taxon>
        <taxon>Vibrionales</taxon>
        <taxon>Vibrionaceae</taxon>
        <taxon>Vibrio</taxon>
    </lineage>
</organism>
<protein>
    <submittedName>
        <fullName evidence="1">Response regulator receiver (CheY-like) modulated diguanylate cyclase/phosphodiesterase</fullName>
    </submittedName>
</protein>
<proteinExistence type="predicted"/>
<dbReference type="Proteomes" id="UP000029224">
    <property type="component" value="Unassembled WGS sequence"/>
</dbReference>
<comment type="caution">
    <text evidence="1">The sequence shown here is derived from an EMBL/GenBank/DDBJ whole genome shotgun (WGS) entry which is preliminary data.</text>
</comment>
<accession>A0A090T4H2</accession>
<reference evidence="1 2" key="2">
    <citation type="submission" date="2014-09" db="EMBL/GenBank/DDBJ databases">
        <authorList>
            <consortium name="NBRP consortium"/>
            <person name="Sawabe T."/>
            <person name="Meirelles P."/>
            <person name="Nakanishi M."/>
            <person name="Sayaka M."/>
            <person name="Hattori M."/>
            <person name="Ohkuma M."/>
        </authorList>
    </citation>
    <scope>NUCLEOTIDE SEQUENCE [LARGE SCALE GENOMIC DNA]</scope>
    <source>
        <strain evidence="1 2">JCM 19240</strain>
    </source>
</reference>
<sequence>MSIGNHYPEDIAASLKALQQHFDPYPQRKGRIFDYLIALYGERYPDTLHRAFNPYYSDEELEQRLLALKQRYIRHIATITNQRGVGDNLFDHNHRGGYSERLGMLLGLMGNDNLQLSGQSAGVSPTITEYLLNVVSDKDYRSSDIGKTALFELQSAVELLMTSLPEPNKLVSLSIQQKRQLRASVYAISGQTLPESLLQFGVDHRRYRILQNGQEGEFRLLFDMGGDDPQRWLYIAKYNRQDKLVRFCEWLQAWLIELNQRSETLYVVEPLTLRSVAADSLETNSIDDLANRLCIVLPGFSARHQNSLFQQQAEN</sequence>
<evidence type="ECO:0000313" key="2">
    <source>
        <dbReference type="Proteomes" id="UP000029224"/>
    </source>
</evidence>